<protein>
    <submittedName>
        <fullName evidence="1">Uncharacterized protein</fullName>
    </submittedName>
</protein>
<dbReference type="EMBL" id="REGN01013354">
    <property type="protein sequence ID" value="RMZ94037.1"/>
    <property type="molecule type" value="Genomic_DNA"/>
</dbReference>
<organism evidence="1 2">
    <name type="scientific">Brachionus plicatilis</name>
    <name type="common">Marine rotifer</name>
    <name type="synonym">Brachionus muelleri</name>
    <dbReference type="NCBI Taxonomy" id="10195"/>
    <lineage>
        <taxon>Eukaryota</taxon>
        <taxon>Metazoa</taxon>
        <taxon>Spiralia</taxon>
        <taxon>Gnathifera</taxon>
        <taxon>Rotifera</taxon>
        <taxon>Eurotatoria</taxon>
        <taxon>Monogononta</taxon>
        <taxon>Pseudotrocha</taxon>
        <taxon>Ploima</taxon>
        <taxon>Brachionidae</taxon>
        <taxon>Brachionus</taxon>
    </lineage>
</organism>
<keyword evidence="2" id="KW-1185">Reference proteome</keyword>
<evidence type="ECO:0000313" key="1">
    <source>
        <dbReference type="EMBL" id="RMZ94037.1"/>
    </source>
</evidence>
<dbReference type="AlphaFoldDB" id="A0A3M7P5K4"/>
<evidence type="ECO:0000313" key="2">
    <source>
        <dbReference type="Proteomes" id="UP000276133"/>
    </source>
</evidence>
<accession>A0A3M7P5K4</accession>
<name>A0A3M7P5K4_BRAPC</name>
<reference evidence="1 2" key="1">
    <citation type="journal article" date="2018" name="Sci. Rep.">
        <title>Genomic signatures of local adaptation to the degree of environmental predictability in rotifers.</title>
        <authorList>
            <person name="Franch-Gras L."/>
            <person name="Hahn C."/>
            <person name="Garcia-Roger E.M."/>
            <person name="Carmona M.J."/>
            <person name="Serra M."/>
            <person name="Gomez A."/>
        </authorList>
    </citation>
    <scope>NUCLEOTIDE SEQUENCE [LARGE SCALE GENOMIC DNA]</scope>
    <source>
        <strain evidence="1">HYR1</strain>
    </source>
</reference>
<dbReference type="Proteomes" id="UP000276133">
    <property type="component" value="Unassembled WGS sequence"/>
</dbReference>
<comment type="caution">
    <text evidence="1">The sequence shown here is derived from an EMBL/GenBank/DDBJ whole genome shotgun (WGS) entry which is preliminary data.</text>
</comment>
<proteinExistence type="predicted"/>
<gene>
    <name evidence="1" type="ORF">BpHYR1_027696</name>
</gene>
<sequence>MKITLEKNQYQLGSKILSFSNDLIRAIILLIFCRDLNYMVRLNIVNLFLKYINRINNKAIFNKELTKKEILYIYAIVKLRKKEGVEMKQMKHDLIKSKIGNSDLFNLHSNVNNFSIYDLTKKLKKQYVQKTREYDIIKLGNIIIKIAESGCKGALSFNEKIKYDICITFYKNLYDPKTFKISQQLLISIGACQLN</sequence>